<feature type="non-terminal residue" evidence="2">
    <location>
        <position position="101"/>
    </location>
</feature>
<keyword evidence="3" id="KW-1185">Reference proteome</keyword>
<name>A0AAV5TU99_9BILA</name>
<protein>
    <recommendedName>
        <fullName evidence="4">Secreted protein</fullName>
    </recommendedName>
</protein>
<dbReference type="AlphaFoldDB" id="A0AAV5TU99"/>
<evidence type="ECO:0000313" key="2">
    <source>
        <dbReference type="EMBL" id="GMS98024.1"/>
    </source>
</evidence>
<evidence type="ECO:0000313" key="3">
    <source>
        <dbReference type="Proteomes" id="UP001432027"/>
    </source>
</evidence>
<accession>A0AAV5TU99</accession>
<feature type="chain" id="PRO_5043574058" description="Secreted protein" evidence="1">
    <location>
        <begin position="21"/>
        <end position="101"/>
    </location>
</feature>
<feature type="signal peptide" evidence="1">
    <location>
        <begin position="1"/>
        <end position="20"/>
    </location>
</feature>
<gene>
    <name evidence="2" type="ORF">PENTCL1PPCAC_20199</name>
</gene>
<evidence type="ECO:0000256" key="1">
    <source>
        <dbReference type="SAM" id="SignalP"/>
    </source>
</evidence>
<dbReference type="Proteomes" id="UP001432027">
    <property type="component" value="Unassembled WGS sequence"/>
</dbReference>
<reference evidence="2" key="1">
    <citation type="submission" date="2023-10" db="EMBL/GenBank/DDBJ databases">
        <title>Genome assembly of Pristionchus species.</title>
        <authorList>
            <person name="Yoshida K."/>
            <person name="Sommer R.J."/>
        </authorList>
    </citation>
    <scope>NUCLEOTIDE SEQUENCE</scope>
    <source>
        <strain evidence="2">RS0144</strain>
    </source>
</reference>
<evidence type="ECO:0008006" key="4">
    <source>
        <dbReference type="Google" id="ProtNLM"/>
    </source>
</evidence>
<sequence>MVPLLIRIHLLLHFSITGHTSLLTSSALSPAFLSSILFTPAKCDFRSASTLLAARSSFNADFLPRLSSSRPERVSWSSASRASIFCLSDSREASRASRSLV</sequence>
<organism evidence="2 3">
    <name type="scientific">Pristionchus entomophagus</name>
    <dbReference type="NCBI Taxonomy" id="358040"/>
    <lineage>
        <taxon>Eukaryota</taxon>
        <taxon>Metazoa</taxon>
        <taxon>Ecdysozoa</taxon>
        <taxon>Nematoda</taxon>
        <taxon>Chromadorea</taxon>
        <taxon>Rhabditida</taxon>
        <taxon>Rhabditina</taxon>
        <taxon>Diplogasteromorpha</taxon>
        <taxon>Diplogasteroidea</taxon>
        <taxon>Neodiplogasteridae</taxon>
        <taxon>Pristionchus</taxon>
    </lineage>
</organism>
<proteinExistence type="predicted"/>
<comment type="caution">
    <text evidence="2">The sequence shown here is derived from an EMBL/GenBank/DDBJ whole genome shotgun (WGS) entry which is preliminary data.</text>
</comment>
<keyword evidence="1" id="KW-0732">Signal</keyword>
<dbReference type="EMBL" id="BTSX01000005">
    <property type="protein sequence ID" value="GMS98024.1"/>
    <property type="molecule type" value="Genomic_DNA"/>
</dbReference>